<feature type="compositionally biased region" description="Pro residues" evidence="1">
    <location>
        <begin position="87"/>
        <end position="114"/>
    </location>
</feature>
<feature type="domain" description="PSP proline-rich" evidence="2">
    <location>
        <begin position="569"/>
        <end position="627"/>
    </location>
</feature>
<feature type="compositionally biased region" description="Basic residues" evidence="1">
    <location>
        <begin position="295"/>
        <end position="308"/>
    </location>
</feature>
<proteinExistence type="predicted"/>
<name>A0AAN9V923_9ORTH</name>
<dbReference type="GO" id="GO:0005689">
    <property type="term" value="C:U12-type spliceosomal complex"/>
    <property type="evidence" value="ECO:0007669"/>
    <property type="project" value="TreeGrafter"/>
</dbReference>
<dbReference type="InterPro" id="IPR006568">
    <property type="entry name" value="PSP_pro-rich"/>
</dbReference>
<evidence type="ECO:0000313" key="3">
    <source>
        <dbReference type="EMBL" id="KAK7791915.1"/>
    </source>
</evidence>
<evidence type="ECO:0000313" key="4">
    <source>
        <dbReference type="Proteomes" id="UP001378592"/>
    </source>
</evidence>
<feature type="compositionally biased region" description="Basic and acidic residues" evidence="1">
    <location>
        <begin position="833"/>
        <end position="846"/>
    </location>
</feature>
<sequence>MEENQENAEMSDPNLQHRIQQQQMMIEQQRQEELLRLQQTALVEKQREEQERQMIQRRQEEELYRLQQEALMEKQREDDMMRQRMGGPPPGPSPAVLPPPPPGVTVPSPAPGMIPPGIDMSAPPPGAIPAPMLGQPPPQLSVPPPSVAMPPPPGMESIGPPGLGPPGVDPEDDTQDRKLPSLLSLKVDPPVEVKEVKLPQALEQALAFKTERAKQIGVQPDQITEAKGSELIEPPPPVISRGGLDNIYDMEDEEEEEQTQQQQKQPLPQQQQQQQQLQQQQDGKPSQPAQERQSKNKRKKKRKKRAKTRQQELLKQKENENKEKEKSKNEEKEPEVEVEYVQEQITANELDPIYRQFARIFEAFRIAEPEKTDDGSKDATPKEPLKELDLKKVPKIDVEVEDEEEEEGKKEEEKTKLSKRKLKKLTRLSVAELKQLVSRPDVVEMHDVTARDPKLLVQLKAHRNTVPVPRHWCFKRKYLQGKRGIEKPPFDLPDFIKKTGIMEMRAALQEKEDQRTLKAKMRERARPKLGKIDIDYQKLHDAFFKWQTKPRMSIHGDLYYEGKEFETRLKEKKPGDLTDELRTALGMPVGPSAHKVPPPWLIAMQRYGPPPSYPNLKIPGLNAPIPEGCSFGYHAGGWGKPPVDETGRPLYGDVFGISTVDYQSVQEEEEIDRSAWGELESESEEESEEEEEEEEEGAEKEDETGLVTPAEGLITPSGITSIPAGMETPEIIELRKRKIESEMEGNETPVLYQVLPEKRVERVGAAMMGSTHIYDMTNAAAPPAAVTPSGGRSVGGSGTVELALDPSELDLVDTDAMAVRYEQQIREQQSQLQKEDLSDMLADHVARQKNKRKQRQQHQDNKQAKKYKEFKF</sequence>
<feature type="region of interest" description="Disordered" evidence="1">
    <location>
        <begin position="370"/>
        <end position="390"/>
    </location>
</feature>
<feature type="compositionally biased region" description="Acidic residues" evidence="1">
    <location>
        <begin position="248"/>
        <end position="258"/>
    </location>
</feature>
<dbReference type="InterPro" id="IPR007180">
    <property type="entry name" value="DUF382"/>
</dbReference>
<feature type="compositionally biased region" description="Basic and acidic residues" evidence="1">
    <location>
        <begin position="857"/>
        <end position="872"/>
    </location>
</feature>
<feature type="compositionally biased region" description="Low complexity" evidence="1">
    <location>
        <begin position="259"/>
        <end position="281"/>
    </location>
</feature>
<accession>A0AAN9V923</accession>
<feature type="compositionally biased region" description="Basic and acidic residues" evidence="1">
    <location>
        <begin position="309"/>
        <end position="331"/>
    </location>
</feature>
<feature type="compositionally biased region" description="Basic and acidic residues" evidence="1">
    <location>
        <begin position="71"/>
        <end position="82"/>
    </location>
</feature>
<dbReference type="EMBL" id="JAZDUA010000488">
    <property type="protein sequence ID" value="KAK7791915.1"/>
    <property type="molecule type" value="Genomic_DNA"/>
</dbReference>
<dbReference type="Pfam" id="PF04046">
    <property type="entry name" value="PSP"/>
    <property type="match status" value="1"/>
</dbReference>
<keyword evidence="4" id="KW-1185">Reference proteome</keyword>
<feature type="region of interest" description="Disordered" evidence="1">
    <location>
        <begin position="70"/>
        <end position="183"/>
    </location>
</feature>
<protein>
    <recommendedName>
        <fullName evidence="2">PSP proline-rich domain-containing protein</fullName>
    </recommendedName>
</protein>
<dbReference type="Proteomes" id="UP001378592">
    <property type="component" value="Unassembled WGS sequence"/>
</dbReference>
<feature type="compositionally biased region" description="Acidic residues" evidence="1">
    <location>
        <begin position="679"/>
        <end position="704"/>
    </location>
</feature>
<evidence type="ECO:0000259" key="2">
    <source>
        <dbReference type="SMART" id="SM00581"/>
    </source>
</evidence>
<dbReference type="PANTHER" id="PTHR12785:SF6">
    <property type="entry name" value="SPLICING FACTOR 3B SUBUNIT 2"/>
    <property type="match status" value="1"/>
</dbReference>
<comment type="caution">
    <text evidence="3">The sequence shown here is derived from an EMBL/GenBank/DDBJ whole genome shotgun (WGS) entry which is preliminary data.</text>
</comment>
<dbReference type="PANTHER" id="PTHR12785">
    <property type="entry name" value="SPLICING FACTOR 3B"/>
    <property type="match status" value="1"/>
</dbReference>
<evidence type="ECO:0000256" key="1">
    <source>
        <dbReference type="SAM" id="MobiDB-lite"/>
    </source>
</evidence>
<dbReference type="Pfam" id="PF04037">
    <property type="entry name" value="DUF382"/>
    <property type="match status" value="1"/>
</dbReference>
<feature type="compositionally biased region" description="Basic residues" evidence="1">
    <location>
        <begin position="847"/>
        <end position="856"/>
    </location>
</feature>
<organism evidence="3 4">
    <name type="scientific">Gryllus longicercus</name>
    <dbReference type="NCBI Taxonomy" id="2509291"/>
    <lineage>
        <taxon>Eukaryota</taxon>
        <taxon>Metazoa</taxon>
        <taxon>Ecdysozoa</taxon>
        <taxon>Arthropoda</taxon>
        <taxon>Hexapoda</taxon>
        <taxon>Insecta</taxon>
        <taxon>Pterygota</taxon>
        <taxon>Neoptera</taxon>
        <taxon>Polyneoptera</taxon>
        <taxon>Orthoptera</taxon>
        <taxon>Ensifera</taxon>
        <taxon>Gryllidea</taxon>
        <taxon>Grylloidea</taxon>
        <taxon>Gryllidae</taxon>
        <taxon>Gryllinae</taxon>
        <taxon>Gryllus</taxon>
    </lineage>
</organism>
<dbReference type="InterPro" id="IPR052584">
    <property type="entry name" value="U2_snRNP_Complex_Component"/>
</dbReference>
<dbReference type="AlphaFoldDB" id="A0AAN9V923"/>
<feature type="compositionally biased region" description="Pro residues" evidence="1">
    <location>
        <begin position="122"/>
        <end position="154"/>
    </location>
</feature>
<feature type="region of interest" description="Disordered" evidence="1">
    <location>
        <begin position="827"/>
        <end position="872"/>
    </location>
</feature>
<dbReference type="SMART" id="SM00581">
    <property type="entry name" value="PSP"/>
    <property type="match status" value="1"/>
</dbReference>
<feature type="region of interest" description="Disordered" evidence="1">
    <location>
        <begin position="663"/>
        <end position="723"/>
    </location>
</feature>
<feature type="region of interest" description="Disordered" evidence="1">
    <location>
        <begin position="211"/>
        <end position="338"/>
    </location>
</feature>
<reference evidence="3 4" key="1">
    <citation type="submission" date="2024-03" db="EMBL/GenBank/DDBJ databases">
        <title>The genome assembly and annotation of the cricket Gryllus longicercus Weissman &amp; Gray.</title>
        <authorList>
            <person name="Szrajer S."/>
            <person name="Gray D."/>
            <person name="Ylla G."/>
        </authorList>
    </citation>
    <scope>NUCLEOTIDE SEQUENCE [LARGE SCALE GENOMIC DNA]</scope>
    <source>
        <strain evidence="3">DAG 2021-001</strain>
        <tissue evidence="3">Whole body minus gut</tissue>
    </source>
</reference>
<gene>
    <name evidence="3" type="ORF">R5R35_005430</name>
</gene>